<dbReference type="EMBL" id="BGPR01005978">
    <property type="protein sequence ID" value="GBN15048.1"/>
    <property type="molecule type" value="Genomic_DNA"/>
</dbReference>
<organism evidence="2 3">
    <name type="scientific">Araneus ventricosus</name>
    <name type="common">Orbweaver spider</name>
    <name type="synonym">Epeira ventricosa</name>
    <dbReference type="NCBI Taxonomy" id="182803"/>
    <lineage>
        <taxon>Eukaryota</taxon>
        <taxon>Metazoa</taxon>
        <taxon>Ecdysozoa</taxon>
        <taxon>Arthropoda</taxon>
        <taxon>Chelicerata</taxon>
        <taxon>Arachnida</taxon>
        <taxon>Araneae</taxon>
        <taxon>Araneomorphae</taxon>
        <taxon>Entelegynae</taxon>
        <taxon>Araneoidea</taxon>
        <taxon>Araneidae</taxon>
        <taxon>Araneus</taxon>
    </lineage>
</organism>
<dbReference type="InterPro" id="IPR000477">
    <property type="entry name" value="RT_dom"/>
</dbReference>
<reference evidence="2 3" key="1">
    <citation type="journal article" date="2019" name="Sci. Rep.">
        <title>Orb-weaving spider Araneus ventricosus genome elucidates the spidroin gene catalogue.</title>
        <authorList>
            <person name="Kono N."/>
            <person name="Nakamura H."/>
            <person name="Ohtoshi R."/>
            <person name="Moran D.A.P."/>
            <person name="Shinohara A."/>
            <person name="Yoshida Y."/>
            <person name="Fujiwara M."/>
            <person name="Mori M."/>
            <person name="Tomita M."/>
            <person name="Arakawa K."/>
        </authorList>
    </citation>
    <scope>NUCLEOTIDE SEQUENCE [LARGE SCALE GENOMIC DNA]</scope>
</reference>
<evidence type="ECO:0000313" key="3">
    <source>
        <dbReference type="Proteomes" id="UP000499080"/>
    </source>
</evidence>
<dbReference type="AlphaFoldDB" id="A0A4Y2LJY5"/>
<protein>
    <recommendedName>
        <fullName evidence="1">Reverse transcriptase domain-containing protein</fullName>
    </recommendedName>
</protein>
<sequence length="104" mass="12057">MWHNGVIVKLMNYKLPDYLLKKGTPQGSSISPTLYKILNSDITRNDKVLNCLFADDSAILTQDSNIKFIIKSLQSQLDSIESWCIKWRFSVNINKPKSKYYQLK</sequence>
<dbReference type="Proteomes" id="UP000499080">
    <property type="component" value="Unassembled WGS sequence"/>
</dbReference>
<evidence type="ECO:0000313" key="2">
    <source>
        <dbReference type="EMBL" id="GBN15048.1"/>
    </source>
</evidence>
<gene>
    <name evidence="2" type="ORF">AVEN_252877_1</name>
</gene>
<dbReference type="OrthoDB" id="6761817at2759"/>
<proteinExistence type="predicted"/>
<dbReference type="Pfam" id="PF00078">
    <property type="entry name" value="RVT_1"/>
    <property type="match status" value="1"/>
</dbReference>
<keyword evidence="3" id="KW-1185">Reference proteome</keyword>
<accession>A0A4Y2LJY5</accession>
<feature type="domain" description="Reverse transcriptase" evidence="1">
    <location>
        <begin position="1"/>
        <end position="104"/>
    </location>
</feature>
<dbReference type="PROSITE" id="PS50878">
    <property type="entry name" value="RT_POL"/>
    <property type="match status" value="1"/>
</dbReference>
<name>A0A4Y2LJY5_ARAVE</name>
<comment type="caution">
    <text evidence="2">The sequence shown here is derived from an EMBL/GenBank/DDBJ whole genome shotgun (WGS) entry which is preliminary data.</text>
</comment>
<evidence type="ECO:0000259" key="1">
    <source>
        <dbReference type="PROSITE" id="PS50878"/>
    </source>
</evidence>